<evidence type="ECO:0000313" key="3">
    <source>
        <dbReference type="Proteomes" id="UP000789831"/>
    </source>
</evidence>
<keyword evidence="3" id="KW-1185">Reference proteome</keyword>
<reference evidence="2" key="1">
    <citation type="submission" date="2021-06" db="EMBL/GenBank/DDBJ databases">
        <authorList>
            <person name="Kallberg Y."/>
            <person name="Tangrot J."/>
            <person name="Rosling A."/>
        </authorList>
    </citation>
    <scope>NUCLEOTIDE SEQUENCE</scope>
    <source>
        <strain evidence="2">MT106</strain>
    </source>
</reference>
<keyword evidence="1" id="KW-1133">Transmembrane helix</keyword>
<accession>A0A9N9E6C0</accession>
<sequence length="83" mass="9212">MEVSVYVASSVYALSRPIPLCSTFPLLRSLQVEFHYVVNSILAAITLCTFVAYDLLRNVDTDGSEVPMTLFESTLLDDVADTY</sequence>
<comment type="caution">
    <text evidence="2">The sequence shown here is derived from an EMBL/GenBank/DDBJ whole genome shotgun (WGS) entry which is preliminary data.</text>
</comment>
<gene>
    <name evidence="2" type="ORF">AGERDE_LOCUS11768</name>
</gene>
<dbReference type="Proteomes" id="UP000789831">
    <property type="component" value="Unassembled WGS sequence"/>
</dbReference>
<protein>
    <submittedName>
        <fullName evidence="2">12254_t:CDS:1</fullName>
    </submittedName>
</protein>
<evidence type="ECO:0000313" key="2">
    <source>
        <dbReference type="EMBL" id="CAG8660103.1"/>
    </source>
</evidence>
<dbReference type="AlphaFoldDB" id="A0A9N9E6C0"/>
<feature type="transmembrane region" description="Helical" evidence="1">
    <location>
        <begin position="34"/>
        <end position="56"/>
    </location>
</feature>
<evidence type="ECO:0000256" key="1">
    <source>
        <dbReference type="SAM" id="Phobius"/>
    </source>
</evidence>
<name>A0A9N9E6C0_9GLOM</name>
<keyword evidence="1" id="KW-0472">Membrane</keyword>
<organism evidence="2 3">
    <name type="scientific">Ambispora gerdemannii</name>
    <dbReference type="NCBI Taxonomy" id="144530"/>
    <lineage>
        <taxon>Eukaryota</taxon>
        <taxon>Fungi</taxon>
        <taxon>Fungi incertae sedis</taxon>
        <taxon>Mucoromycota</taxon>
        <taxon>Glomeromycotina</taxon>
        <taxon>Glomeromycetes</taxon>
        <taxon>Archaeosporales</taxon>
        <taxon>Ambisporaceae</taxon>
        <taxon>Ambispora</taxon>
    </lineage>
</organism>
<keyword evidence="1" id="KW-0812">Transmembrane</keyword>
<dbReference type="EMBL" id="CAJVPL010005734">
    <property type="protein sequence ID" value="CAG8660103.1"/>
    <property type="molecule type" value="Genomic_DNA"/>
</dbReference>
<proteinExistence type="predicted"/>